<reference evidence="3 4" key="1">
    <citation type="submission" date="2013-08" db="EMBL/GenBank/DDBJ databases">
        <authorList>
            <consortium name="DOE Joint Genome Institute"/>
            <person name="Eisen J."/>
            <person name="Huntemann M."/>
            <person name="Han J."/>
            <person name="Chen A."/>
            <person name="Kyrpides N."/>
            <person name="Mavromatis K."/>
            <person name="Markowitz V."/>
            <person name="Palaniappan K."/>
            <person name="Ivanova N."/>
            <person name="Schaumberg A."/>
            <person name="Pati A."/>
            <person name="Liolios K."/>
            <person name="Nordberg H.P."/>
            <person name="Cantor M.N."/>
            <person name="Hua S.X."/>
            <person name="Woyke T."/>
        </authorList>
    </citation>
    <scope>NUCLEOTIDE SEQUENCE [LARGE SCALE GENOMIC DNA]</scope>
    <source>
        <strain evidence="3 4">DSM 44927</strain>
    </source>
</reference>
<sequence length="221" mass="21871">MRRLAGIAAGVVCGSAFVLTGCSSGNGSSSPQATSPQAPGTGAAGAPPGAQVLGTVDVGQPFTITFPSSNTAQPSKLKLTVKSVVCGKGLDPAVIAYAEQGGTSSAPPTPAGGSQFCVVSMTAQNVGDASATWSANYGVGLNVGAVQYVETSNDQDLELDYAQVWFQRGQPSPTFGINPGAAGPVNGVFEIPVGAKPTSAWVSGGSITALNGPAPGYLVRL</sequence>
<comment type="caution">
    <text evidence="3">The sequence shown here is derived from an EMBL/GenBank/DDBJ whole genome shotgun (WGS) entry which is preliminary data.</text>
</comment>
<name>W9E4L8_9ACTN</name>
<dbReference type="HOGENOM" id="CLU_1194340_0_0_11"/>
<evidence type="ECO:0000313" key="4">
    <source>
        <dbReference type="Proteomes" id="UP000019485"/>
    </source>
</evidence>
<dbReference type="PROSITE" id="PS51257">
    <property type="entry name" value="PROKAR_LIPOPROTEIN"/>
    <property type="match status" value="1"/>
</dbReference>
<keyword evidence="2" id="KW-0732">Signal</keyword>
<proteinExistence type="predicted"/>
<evidence type="ECO:0008006" key="5">
    <source>
        <dbReference type="Google" id="ProtNLM"/>
    </source>
</evidence>
<dbReference type="AlphaFoldDB" id="W9E4L8"/>
<evidence type="ECO:0000313" key="3">
    <source>
        <dbReference type="EMBL" id="ETA71167.1"/>
    </source>
</evidence>
<accession>W9E4L8</accession>
<feature type="signal peptide" evidence="2">
    <location>
        <begin position="1"/>
        <end position="20"/>
    </location>
</feature>
<feature type="chain" id="PRO_5039009306" description="DUF4352 domain-containing protein" evidence="2">
    <location>
        <begin position="21"/>
        <end position="221"/>
    </location>
</feature>
<evidence type="ECO:0000256" key="2">
    <source>
        <dbReference type="SAM" id="SignalP"/>
    </source>
</evidence>
<protein>
    <recommendedName>
        <fullName evidence="5">DUF4352 domain-containing protein</fullName>
    </recommendedName>
</protein>
<keyword evidence="4" id="KW-1185">Reference proteome</keyword>
<gene>
    <name evidence="3" type="ORF">ActroDRAFT_0197</name>
</gene>
<feature type="compositionally biased region" description="Low complexity" evidence="1">
    <location>
        <begin position="28"/>
        <end position="50"/>
    </location>
</feature>
<evidence type="ECO:0000256" key="1">
    <source>
        <dbReference type="SAM" id="MobiDB-lite"/>
    </source>
</evidence>
<dbReference type="Proteomes" id="UP000019485">
    <property type="component" value="Unassembled WGS sequence"/>
</dbReference>
<dbReference type="EMBL" id="AZAN01000001">
    <property type="protein sequence ID" value="ETA71167.1"/>
    <property type="molecule type" value="Genomic_DNA"/>
</dbReference>
<feature type="region of interest" description="Disordered" evidence="1">
    <location>
        <begin position="26"/>
        <end position="50"/>
    </location>
</feature>
<organism evidence="3 4">
    <name type="scientific">Actinospica robiniae DSM 44927</name>
    <dbReference type="NCBI Taxonomy" id="479430"/>
    <lineage>
        <taxon>Bacteria</taxon>
        <taxon>Bacillati</taxon>
        <taxon>Actinomycetota</taxon>
        <taxon>Actinomycetes</taxon>
        <taxon>Catenulisporales</taxon>
        <taxon>Actinospicaceae</taxon>
        <taxon>Actinospica</taxon>
    </lineage>
</organism>